<dbReference type="AlphaFoldDB" id="A0AA42BQ12"/>
<accession>A0AA42BQ12</accession>
<protein>
    <submittedName>
        <fullName evidence="1">EsaB/YukD family protein</fullName>
    </submittedName>
</protein>
<dbReference type="Proteomes" id="UP001156102">
    <property type="component" value="Unassembled WGS sequence"/>
</dbReference>
<dbReference type="RefSeq" id="WP_254759294.1">
    <property type="nucleotide sequence ID" value="NZ_JANCLT010000006.1"/>
</dbReference>
<keyword evidence="2" id="KW-1185">Reference proteome</keyword>
<evidence type="ECO:0000313" key="2">
    <source>
        <dbReference type="Proteomes" id="UP001156102"/>
    </source>
</evidence>
<reference evidence="1" key="1">
    <citation type="submission" date="2022-07" db="EMBL/GenBank/DDBJ databases">
        <authorList>
            <person name="Li W.-J."/>
            <person name="Deng Q.-Q."/>
        </authorList>
    </citation>
    <scope>NUCLEOTIDE SEQUENCE</scope>
    <source>
        <strain evidence="1">SYSU M60031</strain>
    </source>
</reference>
<name>A0AA42BQ12_9BACI</name>
<sequence length="83" mass="8763">MNKALVEIFLPAANASFDVYIPLDSQMSEVLALVSAALSDVSGGKYKAADNAILCDADTGIIYNINMAVAELGIRNGSRLMLI</sequence>
<comment type="caution">
    <text evidence="1">The sequence shown here is derived from an EMBL/GenBank/DDBJ whole genome shotgun (WGS) entry which is preliminary data.</text>
</comment>
<organism evidence="1 2">
    <name type="scientific">Ectobacillus ponti</name>
    <dbReference type="NCBI Taxonomy" id="2961894"/>
    <lineage>
        <taxon>Bacteria</taxon>
        <taxon>Bacillati</taxon>
        <taxon>Bacillota</taxon>
        <taxon>Bacilli</taxon>
        <taxon>Bacillales</taxon>
        <taxon>Bacillaceae</taxon>
        <taxon>Ectobacillus</taxon>
    </lineage>
</organism>
<evidence type="ECO:0000313" key="1">
    <source>
        <dbReference type="EMBL" id="MCP8969372.1"/>
    </source>
</evidence>
<proteinExistence type="predicted"/>
<gene>
    <name evidence="1" type="ORF">NK662_12630</name>
</gene>
<dbReference type="EMBL" id="JANCLT010000006">
    <property type="protein sequence ID" value="MCP8969372.1"/>
    <property type="molecule type" value="Genomic_DNA"/>
</dbReference>